<feature type="region of interest" description="Disordered" evidence="3">
    <location>
        <begin position="1"/>
        <end position="33"/>
    </location>
</feature>
<comment type="caution">
    <text evidence="4">The sequence shown here is derived from an EMBL/GenBank/DDBJ whole genome shotgun (WGS) entry which is preliminary data.</text>
</comment>
<dbReference type="Pfam" id="PF00574">
    <property type="entry name" value="CLP_protease"/>
    <property type="match status" value="1"/>
</dbReference>
<name>A0ABP8NVZ5_9NOCA</name>
<proteinExistence type="inferred from homology"/>
<sequence>MTIWPPPQIPPFPPVRTPWRTEPRPSAPAPMSTQVAAAPGPLADRLLDHRIIALTGNLDRDASGRTVAALALLDASGDQPVRLRLTDVAADLDTAFTVLDALDLMRAEIHVTCLGTVAGGALAVLVPARHRIASPHSLFHLCEPDAVCIGVGIEAEAARHRDRMRTLTARIADTCGRPESDVAADMRAHRILTADEARDYGLIDTVTGAHPA</sequence>
<gene>
    <name evidence="4" type="primary">clpP</name>
    <name evidence="4" type="ORF">GCM10023094_05390</name>
</gene>
<dbReference type="InterPro" id="IPR001907">
    <property type="entry name" value="ClpP"/>
</dbReference>
<dbReference type="EMBL" id="BAABFB010000017">
    <property type="protein sequence ID" value="GAA4472792.1"/>
    <property type="molecule type" value="Genomic_DNA"/>
</dbReference>
<dbReference type="PANTHER" id="PTHR10381:SF11">
    <property type="entry name" value="ATP-DEPENDENT CLP PROTEASE PROTEOLYTIC SUBUNIT, MITOCHONDRIAL"/>
    <property type="match status" value="1"/>
</dbReference>
<protein>
    <recommendedName>
        <fullName evidence="2">ATP-dependent Clp protease proteolytic subunit</fullName>
    </recommendedName>
</protein>
<feature type="compositionally biased region" description="Pro residues" evidence="3">
    <location>
        <begin position="1"/>
        <end position="16"/>
    </location>
</feature>
<evidence type="ECO:0000256" key="3">
    <source>
        <dbReference type="SAM" id="MobiDB-lite"/>
    </source>
</evidence>
<dbReference type="InterPro" id="IPR023562">
    <property type="entry name" value="ClpP/TepA"/>
</dbReference>
<dbReference type="PANTHER" id="PTHR10381">
    <property type="entry name" value="ATP-DEPENDENT CLP PROTEASE PROTEOLYTIC SUBUNIT"/>
    <property type="match status" value="1"/>
</dbReference>
<evidence type="ECO:0000256" key="1">
    <source>
        <dbReference type="ARBA" id="ARBA00007039"/>
    </source>
</evidence>
<reference evidence="5" key="1">
    <citation type="journal article" date="2019" name="Int. J. Syst. Evol. Microbiol.">
        <title>The Global Catalogue of Microorganisms (GCM) 10K type strain sequencing project: providing services to taxonomists for standard genome sequencing and annotation.</title>
        <authorList>
            <consortium name="The Broad Institute Genomics Platform"/>
            <consortium name="The Broad Institute Genome Sequencing Center for Infectious Disease"/>
            <person name="Wu L."/>
            <person name="Ma J."/>
        </authorList>
    </citation>
    <scope>NUCLEOTIDE SEQUENCE [LARGE SCALE GENOMIC DNA]</scope>
    <source>
        <strain evidence="5">JCM 32206</strain>
    </source>
</reference>
<dbReference type="InterPro" id="IPR029045">
    <property type="entry name" value="ClpP/crotonase-like_dom_sf"/>
</dbReference>
<dbReference type="Gene3D" id="3.90.226.10">
    <property type="entry name" value="2-enoyl-CoA Hydratase, Chain A, domain 1"/>
    <property type="match status" value="1"/>
</dbReference>
<comment type="similarity">
    <text evidence="1 2">Belongs to the peptidase S14 family.</text>
</comment>
<organism evidence="4 5">
    <name type="scientific">Rhodococcus olei</name>
    <dbReference type="NCBI Taxonomy" id="2161675"/>
    <lineage>
        <taxon>Bacteria</taxon>
        <taxon>Bacillati</taxon>
        <taxon>Actinomycetota</taxon>
        <taxon>Actinomycetes</taxon>
        <taxon>Mycobacteriales</taxon>
        <taxon>Nocardiaceae</taxon>
        <taxon>Rhodococcus</taxon>
    </lineage>
</organism>
<dbReference type="SUPFAM" id="SSF52096">
    <property type="entry name" value="ClpP/crotonase"/>
    <property type="match status" value="1"/>
</dbReference>
<evidence type="ECO:0000313" key="5">
    <source>
        <dbReference type="Proteomes" id="UP001501183"/>
    </source>
</evidence>
<accession>A0ABP8NVZ5</accession>
<keyword evidence="5" id="KW-1185">Reference proteome</keyword>
<dbReference type="RefSeq" id="WP_345341874.1">
    <property type="nucleotide sequence ID" value="NZ_BAABFB010000017.1"/>
</dbReference>
<evidence type="ECO:0000256" key="2">
    <source>
        <dbReference type="RuleBase" id="RU003567"/>
    </source>
</evidence>
<dbReference type="Proteomes" id="UP001501183">
    <property type="component" value="Unassembled WGS sequence"/>
</dbReference>
<dbReference type="PRINTS" id="PR00127">
    <property type="entry name" value="CLPPROTEASEP"/>
</dbReference>
<evidence type="ECO:0000313" key="4">
    <source>
        <dbReference type="EMBL" id="GAA4472792.1"/>
    </source>
</evidence>